<evidence type="ECO:0000313" key="6">
    <source>
        <dbReference type="Proteomes" id="UP000188532"/>
    </source>
</evidence>
<dbReference type="PANTHER" id="PTHR46766">
    <property type="entry name" value="GLUTAMINE-RICH PROTEIN 2"/>
    <property type="match status" value="1"/>
</dbReference>
<dbReference type="InterPro" id="IPR038332">
    <property type="entry name" value="PPE_sf"/>
</dbReference>
<evidence type="ECO:0000259" key="3">
    <source>
        <dbReference type="Pfam" id="PF00823"/>
    </source>
</evidence>
<comment type="similarity">
    <text evidence="1">Belongs to the mycobacterial PPE family.</text>
</comment>
<feature type="compositionally biased region" description="Polar residues" evidence="2">
    <location>
        <begin position="478"/>
        <end position="488"/>
    </location>
</feature>
<proteinExistence type="inferred from homology"/>
<feature type="compositionally biased region" description="Polar residues" evidence="2">
    <location>
        <begin position="452"/>
        <end position="461"/>
    </location>
</feature>
<dbReference type="PANTHER" id="PTHR46766:SF1">
    <property type="entry name" value="GLUTAMINE-RICH PROTEIN 2"/>
    <property type="match status" value="1"/>
</dbReference>
<dbReference type="AlphaFoldDB" id="A0A1V3XYB2"/>
<dbReference type="Proteomes" id="UP000188532">
    <property type="component" value="Unassembled WGS sequence"/>
</dbReference>
<dbReference type="InterPro" id="IPR000030">
    <property type="entry name" value="PPE_dom"/>
</dbReference>
<feature type="compositionally biased region" description="Low complexity" evidence="2">
    <location>
        <begin position="462"/>
        <end position="476"/>
    </location>
</feature>
<protein>
    <submittedName>
        <fullName evidence="5">PPE family protein</fullName>
    </submittedName>
</protein>
<dbReference type="Pfam" id="PF12484">
    <property type="entry name" value="PPE-SVP"/>
    <property type="match status" value="1"/>
</dbReference>
<dbReference type="GO" id="GO:0052572">
    <property type="term" value="P:response to host immune response"/>
    <property type="evidence" value="ECO:0007669"/>
    <property type="project" value="TreeGrafter"/>
</dbReference>
<gene>
    <name evidence="5" type="ORF">BZL29_1342</name>
</gene>
<sequence>MYTGPGCGPILAAALAWDSLSGELSSAAKEYSIVVTGMTSGPWRGPASSAMAAAVGPYIAWLATTASQAFQAAGQAKAAAAAYEAAFAMTVPPAEIAANRAQLASLVATNLLGQNTPAIAATEALYGQMWAQDAAAMYGYAASSAAASQLAPFADAPMTASGDAGALVQAASATSTASQGALSQVMQTVPATLQGLASPTGASTAGADLLGLLGSGMEDWIGLSGADLSSPAGILAFLSGTDGSPLGVALSSVYFNALSSGFYTPGNFLGTLADAVGLQGAEAVEEAAAGAAEAAASELGAATGGVGGAVSAGVGNAATIGPLSVPPAWTATSSLGAAASALPSNAAATAPGITGATPSMLGGMPLSGLGARGFAEAPATGSGQPSWCIPRPPDSSPDSGLEPVHHKPKAGATTLSTDQLHRQLPSAYARAAATSPANNRKSSRDFSGCHWTASTNPFPGNSSASTTPSASVALTTRPAATSPTAWWW</sequence>
<reference evidence="5 6" key="1">
    <citation type="submission" date="2017-02" db="EMBL/GenBank/DDBJ databases">
        <title>Complete genome sequences of Mycobacterium kansasii strains isolated from rhesus macaques.</title>
        <authorList>
            <person name="Panda A."/>
            <person name="Nagaraj S."/>
            <person name="Zhao X."/>
            <person name="Tettelin H."/>
            <person name="Detolla L.J."/>
        </authorList>
    </citation>
    <scope>NUCLEOTIDE SEQUENCE [LARGE SCALE GENOMIC DNA]</scope>
    <source>
        <strain evidence="5 6">11-3469</strain>
    </source>
</reference>
<comment type="caution">
    <text evidence="5">The sequence shown here is derived from an EMBL/GenBank/DDBJ whole genome shotgun (WGS) entry which is preliminary data.</text>
</comment>
<feature type="domain" description="PPE" evidence="3">
    <location>
        <begin position="1"/>
        <end position="150"/>
    </location>
</feature>
<dbReference type="InterPro" id="IPR022171">
    <property type="entry name" value="PPE_C"/>
</dbReference>
<dbReference type="SUPFAM" id="SSF140459">
    <property type="entry name" value="PE/PPE dimer-like"/>
    <property type="match status" value="1"/>
</dbReference>
<dbReference type="Gene3D" id="1.20.1260.20">
    <property type="entry name" value="PPE superfamily"/>
    <property type="match status" value="1"/>
</dbReference>
<feature type="compositionally biased region" description="Low complexity" evidence="2">
    <location>
        <begin position="428"/>
        <end position="440"/>
    </location>
</feature>
<feature type="domain" description="PPE family C-terminal" evidence="4">
    <location>
        <begin position="311"/>
        <end position="386"/>
    </location>
</feature>
<feature type="region of interest" description="Disordered" evidence="2">
    <location>
        <begin position="428"/>
        <end position="488"/>
    </location>
</feature>
<accession>A0A1V3XYB2</accession>
<evidence type="ECO:0000256" key="2">
    <source>
        <dbReference type="SAM" id="MobiDB-lite"/>
    </source>
</evidence>
<evidence type="ECO:0000256" key="1">
    <source>
        <dbReference type="ARBA" id="ARBA00010652"/>
    </source>
</evidence>
<evidence type="ECO:0000313" key="5">
    <source>
        <dbReference type="EMBL" id="OOK83491.1"/>
    </source>
</evidence>
<dbReference type="EMBL" id="MVBN01000001">
    <property type="protein sequence ID" value="OOK83491.1"/>
    <property type="molecule type" value="Genomic_DNA"/>
</dbReference>
<evidence type="ECO:0000259" key="4">
    <source>
        <dbReference type="Pfam" id="PF12484"/>
    </source>
</evidence>
<dbReference type="Pfam" id="PF00823">
    <property type="entry name" value="PPE"/>
    <property type="match status" value="1"/>
</dbReference>
<organism evidence="5 6">
    <name type="scientific">Mycobacterium kansasii</name>
    <dbReference type="NCBI Taxonomy" id="1768"/>
    <lineage>
        <taxon>Bacteria</taxon>
        <taxon>Bacillati</taxon>
        <taxon>Actinomycetota</taxon>
        <taxon>Actinomycetes</taxon>
        <taxon>Mycobacteriales</taxon>
        <taxon>Mycobacteriaceae</taxon>
        <taxon>Mycobacterium</taxon>
    </lineage>
</organism>
<name>A0A1V3XYB2_MYCKA</name>
<feature type="region of interest" description="Disordered" evidence="2">
    <location>
        <begin position="372"/>
        <end position="416"/>
    </location>
</feature>